<dbReference type="Pfam" id="PF17782">
    <property type="entry name" value="WHD_DprA"/>
    <property type="match status" value="1"/>
</dbReference>
<dbReference type="InterPro" id="IPR003488">
    <property type="entry name" value="DprA"/>
</dbReference>
<evidence type="ECO:0000313" key="4">
    <source>
        <dbReference type="EMBL" id="OHA28996.1"/>
    </source>
</evidence>
<comment type="similarity">
    <text evidence="1">Belongs to the DprA/Smf family.</text>
</comment>
<dbReference type="STRING" id="1802315.A3F51_01895"/>
<dbReference type="PANTHER" id="PTHR43022">
    <property type="entry name" value="PROTEIN SMF"/>
    <property type="match status" value="1"/>
</dbReference>
<proteinExistence type="inferred from homology"/>
<dbReference type="GO" id="GO:0009294">
    <property type="term" value="P:DNA-mediated transformation"/>
    <property type="evidence" value="ECO:0007669"/>
    <property type="project" value="InterPro"/>
</dbReference>
<feature type="domain" description="DprA winged helix" evidence="3">
    <location>
        <begin position="266"/>
        <end position="316"/>
    </location>
</feature>
<dbReference type="SUPFAM" id="SSF102405">
    <property type="entry name" value="MCP/YpsA-like"/>
    <property type="match status" value="1"/>
</dbReference>
<organism evidence="4 5">
    <name type="scientific">Candidatus Taylorbacteria bacterium RIFCSPHIGHO2_12_FULL_45_16</name>
    <dbReference type="NCBI Taxonomy" id="1802315"/>
    <lineage>
        <taxon>Bacteria</taxon>
        <taxon>Candidatus Tayloriibacteriota</taxon>
    </lineage>
</organism>
<dbReference type="PANTHER" id="PTHR43022:SF1">
    <property type="entry name" value="PROTEIN SMF"/>
    <property type="match status" value="1"/>
</dbReference>
<accession>A0A1G2MYI5</accession>
<dbReference type="InterPro" id="IPR036388">
    <property type="entry name" value="WH-like_DNA-bd_sf"/>
</dbReference>
<dbReference type="Pfam" id="PF02481">
    <property type="entry name" value="DNA_processg_A"/>
    <property type="match status" value="1"/>
</dbReference>
<evidence type="ECO:0000259" key="3">
    <source>
        <dbReference type="Pfam" id="PF17782"/>
    </source>
</evidence>
<feature type="domain" description="Smf/DprA SLOG" evidence="2">
    <location>
        <begin position="6"/>
        <end position="216"/>
    </location>
</feature>
<dbReference type="NCBIfam" id="TIGR00732">
    <property type="entry name" value="dprA"/>
    <property type="match status" value="1"/>
</dbReference>
<evidence type="ECO:0000259" key="2">
    <source>
        <dbReference type="Pfam" id="PF02481"/>
    </source>
</evidence>
<dbReference type="Proteomes" id="UP000178089">
    <property type="component" value="Unassembled WGS sequence"/>
</dbReference>
<gene>
    <name evidence="4" type="ORF">A3F51_01895</name>
</gene>
<evidence type="ECO:0000256" key="1">
    <source>
        <dbReference type="ARBA" id="ARBA00006525"/>
    </source>
</evidence>
<dbReference type="EMBL" id="MHRT01000006">
    <property type="protein sequence ID" value="OHA28996.1"/>
    <property type="molecule type" value="Genomic_DNA"/>
</dbReference>
<protein>
    <submittedName>
        <fullName evidence="4">DNA protecting protein DprA</fullName>
    </submittedName>
</protein>
<dbReference type="InterPro" id="IPR041614">
    <property type="entry name" value="DprA_WH"/>
</dbReference>
<sequence length="321" mass="35070">MNLTIYTITPYQYPELLQQIRPLPKQLYVAGTIPPDDQIFLCVIGSRMHSAYGKEACRKIILGLHGQPVVIVSGMAVGIDSIAHEAALEAGLKTVAFPGSGLSSQTLYPPSRRNLAERILNSGGALISSFQPEQAGTIWTFPYRNRLMAGISHATLIIEGRQGSGTLGTATYATELGRDVMIVPGSIFSELSYGPLLLMKEGASPVTSAEDVLHELDFVRERLAKVERSPERLAATLAKMKKREETRLAGKTAIQGPQVDISQLVLSGEERTVYECLRDKPLPATDIMERLSMPVSIFNITVSELEMKGLVAQESGRYKKL</sequence>
<comment type="caution">
    <text evidence="4">The sequence shown here is derived from an EMBL/GenBank/DDBJ whole genome shotgun (WGS) entry which is preliminary data.</text>
</comment>
<dbReference type="AlphaFoldDB" id="A0A1G2MYI5"/>
<dbReference type="Gene3D" id="1.10.10.10">
    <property type="entry name" value="Winged helix-like DNA-binding domain superfamily/Winged helix DNA-binding domain"/>
    <property type="match status" value="1"/>
</dbReference>
<name>A0A1G2MYI5_9BACT</name>
<evidence type="ECO:0000313" key="5">
    <source>
        <dbReference type="Proteomes" id="UP000178089"/>
    </source>
</evidence>
<dbReference type="InterPro" id="IPR057666">
    <property type="entry name" value="DrpA_SLOG"/>
</dbReference>
<dbReference type="Gene3D" id="3.40.50.450">
    <property type="match status" value="1"/>
</dbReference>
<reference evidence="4 5" key="1">
    <citation type="journal article" date="2016" name="Nat. Commun.">
        <title>Thousands of microbial genomes shed light on interconnected biogeochemical processes in an aquifer system.</title>
        <authorList>
            <person name="Anantharaman K."/>
            <person name="Brown C.T."/>
            <person name="Hug L.A."/>
            <person name="Sharon I."/>
            <person name="Castelle C.J."/>
            <person name="Probst A.J."/>
            <person name="Thomas B.C."/>
            <person name="Singh A."/>
            <person name="Wilkins M.J."/>
            <person name="Karaoz U."/>
            <person name="Brodie E.L."/>
            <person name="Williams K.H."/>
            <person name="Hubbard S.S."/>
            <person name="Banfield J.F."/>
        </authorList>
    </citation>
    <scope>NUCLEOTIDE SEQUENCE [LARGE SCALE GENOMIC DNA]</scope>
</reference>